<gene>
    <name evidence="1" type="ORF">VroAM7_33320</name>
</gene>
<reference evidence="2" key="1">
    <citation type="submission" date="2019-07" db="EMBL/GenBank/DDBJ databases">
        <title>Complete Genome Sequences of Vibrion rotiferianus strain AM7.</title>
        <authorList>
            <person name="Miyazaki K."/>
            <person name="Wiseschart A."/>
            <person name="Pootanakit K."/>
            <person name="Ishimori K."/>
            <person name="Kitahara K."/>
        </authorList>
    </citation>
    <scope>NUCLEOTIDE SEQUENCE [LARGE SCALE GENOMIC DNA]</scope>
    <source>
        <strain evidence="2">AM7</strain>
    </source>
</reference>
<evidence type="ECO:0000313" key="1">
    <source>
        <dbReference type="EMBL" id="BBL90679.1"/>
    </source>
</evidence>
<organism evidence="1 2">
    <name type="scientific">Vibrio rotiferianus</name>
    <dbReference type="NCBI Taxonomy" id="190895"/>
    <lineage>
        <taxon>Bacteria</taxon>
        <taxon>Pseudomonadati</taxon>
        <taxon>Pseudomonadota</taxon>
        <taxon>Gammaproteobacteria</taxon>
        <taxon>Vibrionales</taxon>
        <taxon>Vibrionaceae</taxon>
        <taxon>Vibrio</taxon>
    </lineage>
</organism>
<protein>
    <submittedName>
        <fullName evidence="1">Uncharacterized protein</fullName>
    </submittedName>
</protein>
<accession>A0A510IAH8</accession>
<name>A0A510IAH8_9VIBR</name>
<dbReference type="Proteomes" id="UP000315115">
    <property type="component" value="Chromosome 2"/>
</dbReference>
<proteinExistence type="predicted"/>
<dbReference type="EMBL" id="AP019799">
    <property type="protein sequence ID" value="BBL90679.1"/>
    <property type="molecule type" value="Genomic_DNA"/>
</dbReference>
<dbReference type="RefSeq" id="WP_143693487.1">
    <property type="nucleotide sequence ID" value="NZ_AP019799.1"/>
</dbReference>
<evidence type="ECO:0000313" key="2">
    <source>
        <dbReference type="Proteomes" id="UP000315115"/>
    </source>
</evidence>
<dbReference type="AlphaFoldDB" id="A0A510IAH8"/>
<sequence length="170" mass="19798">MIKFNINELPQVAYLTNNLRSNSCLEVMDKQPTNSGYIKAPKLVCYMLAFEIVNTLEITYYDFKHHKFGFSTADFESIDELFELYASKFNSYSQYLVIQYEDYAGYPRIRVEFDVSLKQQLFNDSIEHRKNLDLVQVASAIVVDSFSIRQFAGYMEVINRLGALPVVSWH</sequence>